<dbReference type="HAMAP" id="MF_00612">
    <property type="entry name" value="UPF0225"/>
    <property type="match status" value="1"/>
</dbReference>
<evidence type="ECO:0000256" key="1">
    <source>
        <dbReference type="HAMAP-Rule" id="MF_00612"/>
    </source>
</evidence>
<reference evidence="3 4" key="1">
    <citation type="submission" date="2021-10" db="EMBL/GenBank/DDBJ databases">
        <authorList>
            <person name="Koch H."/>
        </authorList>
    </citation>
    <scope>NUCLEOTIDE SEQUENCE [LARGE SCALE GENOMIC DNA]</scope>
    <source>
        <strain evidence="3">6680</strain>
    </source>
</reference>
<dbReference type="Proteomes" id="UP000839052">
    <property type="component" value="Chromosome"/>
</dbReference>
<dbReference type="Pfam" id="PF17775">
    <property type="entry name" value="YchJ_M-like"/>
    <property type="match status" value="1"/>
</dbReference>
<keyword evidence="4" id="KW-1185">Reference proteome</keyword>
<name>A0ABN8ARN5_9PROT</name>
<evidence type="ECO:0000259" key="2">
    <source>
        <dbReference type="Pfam" id="PF17775"/>
    </source>
</evidence>
<evidence type="ECO:0000313" key="3">
    <source>
        <dbReference type="EMBL" id="CAG9933814.1"/>
    </source>
</evidence>
<dbReference type="Gene3D" id="3.10.450.50">
    <property type="match status" value="1"/>
</dbReference>
<protein>
    <recommendedName>
        <fullName evidence="1">UPF0225 protein NTG6680_2565</fullName>
    </recommendedName>
</protein>
<sequence length="134" mass="15330">MAGLIDMQARCACGSKKIFTDCCECYIEGNTPAPSAEALMRSRYVAYTLGCDDYLLATWHPSTRAVTLDTVDKVETKWLGLEVKRHEYNLQEPNRALVEFVARYKAGGRAYRLHELSRFVREGDLWFYVDGDIH</sequence>
<proteinExistence type="inferred from homology"/>
<dbReference type="InterPro" id="IPR032710">
    <property type="entry name" value="NTF2-like_dom_sf"/>
</dbReference>
<dbReference type="RefSeq" id="WP_239797538.1">
    <property type="nucleotide sequence ID" value="NZ_OU912926.1"/>
</dbReference>
<comment type="similarity">
    <text evidence="1">Belongs to the UPF0225 family.</text>
</comment>
<gene>
    <name evidence="3" type="ORF">NTG6680_2565</name>
</gene>
<dbReference type="InterPro" id="IPR048469">
    <property type="entry name" value="YchJ-like_M"/>
</dbReference>
<dbReference type="SUPFAM" id="SSF54427">
    <property type="entry name" value="NTF2-like"/>
    <property type="match status" value="1"/>
</dbReference>
<organism evidence="3 4">
    <name type="scientific">Candidatus Nitrotoga arctica</name>
    <dbReference type="NCBI Taxonomy" id="453162"/>
    <lineage>
        <taxon>Bacteria</taxon>
        <taxon>Pseudomonadati</taxon>
        <taxon>Pseudomonadota</taxon>
        <taxon>Betaproteobacteria</taxon>
        <taxon>Nitrosomonadales</taxon>
        <taxon>Gallionellaceae</taxon>
        <taxon>Candidatus Nitrotoga</taxon>
    </lineage>
</organism>
<dbReference type="PANTHER" id="PTHR33747">
    <property type="entry name" value="UPF0225 PROTEIN SCO1677"/>
    <property type="match status" value="1"/>
</dbReference>
<evidence type="ECO:0000313" key="4">
    <source>
        <dbReference type="Proteomes" id="UP000839052"/>
    </source>
</evidence>
<dbReference type="InterPro" id="IPR023006">
    <property type="entry name" value="YchJ-like"/>
</dbReference>
<feature type="domain" description="YchJ-like middle NTF2-like" evidence="2">
    <location>
        <begin position="35"/>
        <end position="131"/>
    </location>
</feature>
<dbReference type="PANTHER" id="PTHR33747:SF1">
    <property type="entry name" value="ADENYLATE CYCLASE-ASSOCIATED CAP C-TERMINAL DOMAIN-CONTAINING PROTEIN"/>
    <property type="match status" value="1"/>
</dbReference>
<dbReference type="EMBL" id="OU912926">
    <property type="protein sequence ID" value="CAG9933814.1"/>
    <property type="molecule type" value="Genomic_DNA"/>
</dbReference>
<accession>A0ABN8ARN5</accession>